<dbReference type="AlphaFoldDB" id="A0A9R1BCD8"/>
<gene>
    <name evidence="1" type="ORF">TRITD_6Bv1G150190</name>
</gene>
<reference evidence="1 2" key="1">
    <citation type="submission" date="2017-09" db="EMBL/GenBank/DDBJ databases">
        <authorList>
            <consortium name="International Durum Wheat Genome Sequencing Consortium (IDWGSC)"/>
            <person name="Milanesi L."/>
        </authorList>
    </citation>
    <scope>NUCLEOTIDE SEQUENCE [LARGE SCALE GENOMIC DNA]</scope>
    <source>
        <strain evidence="2">cv. Svevo</strain>
    </source>
</reference>
<dbReference type="Gramene" id="TRITD6Bv1G150190.9">
    <property type="protein sequence ID" value="TRITD6Bv1G150190.9"/>
    <property type="gene ID" value="TRITD6Bv1G150190"/>
</dbReference>
<evidence type="ECO:0000313" key="1">
    <source>
        <dbReference type="EMBL" id="VAI59473.1"/>
    </source>
</evidence>
<dbReference type="EMBL" id="LT934122">
    <property type="protein sequence ID" value="VAI59473.1"/>
    <property type="molecule type" value="Genomic_DNA"/>
</dbReference>
<dbReference type="PANTHER" id="PTHR44489">
    <property type="match status" value="1"/>
</dbReference>
<keyword evidence="2" id="KW-1185">Reference proteome</keyword>
<proteinExistence type="predicted"/>
<name>A0A9R1BCD8_TRITD</name>
<dbReference type="Proteomes" id="UP000324705">
    <property type="component" value="Chromosome 6B"/>
</dbReference>
<sequence length="100" mass="11102">MVGALALTGMPDAQSKPVLVCSLNDNTVRLYDLPSFSDRGRIFSKQEIRAIQTGPGGLFFTGDGTVQFSVISYIYSPKDMRLRWIGLQLEHMQRAHVVSV</sequence>
<evidence type="ECO:0000313" key="2">
    <source>
        <dbReference type="Proteomes" id="UP000324705"/>
    </source>
</evidence>
<organism evidence="1 2">
    <name type="scientific">Triticum turgidum subsp. durum</name>
    <name type="common">Durum wheat</name>
    <name type="synonym">Triticum durum</name>
    <dbReference type="NCBI Taxonomy" id="4567"/>
    <lineage>
        <taxon>Eukaryota</taxon>
        <taxon>Viridiplantae</taxon>
        <taxon>Streptophyta</taxon>
        <taxon>Embryophyta</taxon>
        <taxon>Tracheophyta</taxon>
        <taxon>Spermatophyta</taxon>
        <taxon>Magnoliopsida</taxon>
        <taxon>Liliopsida</taxon>
        <taxon>Poales</taxon>
        <taxon>Poaceae</taxon>
        <taxon>BOP clade</taxon>
        <taxon>Pooideae</taxon>
        <taxon>Triticodae</taxon>
        <taxon>Triticeae</taxon>
        <taxon>Triticinae</taxon>
        <taxon>Triticum</taxon>
    </lineage>
</organism>
<dbReference type="PANTHER" id="PTHR44489:SF1">
    <property type="entry name" value="ZINC FINGER CCCH DOMAIN-CONTAINING PROTEIN 63"/>
    <property type="match status" value="1"/>
</dbReference>
<protein>
    <submittedName>
        <fullName evidence="1">Uncharacterized protein</fullName>
    </submittedName>
</protein>
<accession>A0A9R1BCD8</accession>
<dbReference type="InterPro" id="IPR044715">
    <property type="entry name" value="WDR86-like"/>
</dbReference>